<dbReference type="HAMAP" id="MF_00210">
    <property type="entry name" value="EPSP_synth"/>
    <property type="match status" value="1"/>
</dbReference>
<dbReference type="GO" id="GO:0009423">
    <property type="term" value="P:chorismate biosynthetic process"/>
    <property type="evidence" value="ECO:0007669"/>
    <property type="project" value="UniProtKB-UniRule"/>
</dbReference>
<feature type="domain" description="Enolpyruvate transferase" evidence="8">
    <location>
        <begin position="9"/>
        <end position="421"/>
    </location>
</feature>
<keyword evidence="3 7" id="KW-0028">Amino-acid biosynthesis</keyword>
<reference evidence="9 10" key="1">
    <citation type="submission" date="2019-09" db="EMBL/GenBank/DDBJ databases">
        <title>Draft genome sequence assemblies of isolates from the urinary tract.</title>
        <authorList>
            <person name="Mores C.R."/>
            <person name="Putonti C."/>
            <person name="Wolfe A.J."/>
        </authorList>
    </citation>
    <scope>NUCLEOTIDE SEQUENCE [LARGE SCALE GENOMIC DNA]</scope>
    <source>
        <strain evidence="9 10">UMB623</strain>
    </source>
</reference>
<comment type="catalytic activity">
    <reaction evidence="6">
        <text>3-phosphoshikimate + phosphoenolpyruvate = 5-O-(1-carboxyvinyl)-3-phosphoshikimate + phosphate</text>
        <dbReference type="Rhea" id="RHEA:21256"/>
        <dbReference type="ChEBI" id="CHEBI:43474"/>
        <dbReference type="ChEBI" id="CHEBI:57701"/>
        <dbReference type="ChEBI" id="CHEBI:58702"/>
        <dbReference type="ChEBI" id="CHEBI:145989"/>
        <dbReference type="EC" id="2.5.1.19"/>
    </reaction>
    <physiologicalReaction direction="left-to-right" evidence="6">
        <dbReference type="Rhea" id="RHEA:21257"/>
    </physiologicalReaction>
</comment>
<comment type="subunit">
    <text evidence="7">Monomer.</text>
</comment>
<dbReference type="InterPro" id="IPR001986">
    <property type="entry name" value="Enolpyruvate_Tfrase_dom"/>
</dbReference>
<keyword evidence="5 7" id="KW-0057">Aromatic amino acid biosynthesis</keyword>
<dbReference type="AlphaFoldDB" id="A0A5N1GLQ5"/>
<dbReference type="EC" id="2.5.1.19" evidence="7"/>
<name>A0A5N1GLQ5_9LACT</name>
<protein>
    <recommendedName>
        <fullName evidence="7">3-phosphoshikimate 1-carboxyvinyltransferase</fullName>
        <ecNumber evidence="7">2.5.1.19</ecNumber>
    </recommendedName>
    <alternativeName>
        <fullName evidence="7">5-enolpyruvylshikimate-3-phosphate synthase</fullName>
        <shortName evidence="7">EPSP synthase</shortName>
        <shortName evidence="7">EPSPS</shortName>
    </alternativeName>
</protein>
<feature type="binding site" evidence="7">
    <location>
        <position position="197"/>
    </location>
    <ligand>
        <name>3-phosphoshikimate</name>
        <dbReference type="ChEBI" id="CHEBI:145989"/>
    </ligand>
</feature>
<feature type="binding site" evidence="7">
    <location>
        <position position="169"/>
    </location>
    <ligand>
        <name>3-phosphoshikimate</name>
        <dbReference type="ChEBI" id="CHEBI:145989"/>
    </ligand>
</feature>
<evidence type="ECO:0000256" key="4">
    <source>
        <dbReference type="ARBA" id="ARBA00022679"/>
    </source>
</evidence>
<dbReference type="OrthoDB" id="9809920at2"/>
<feature type="binding site" evidence="7">
    <location>
        <position position="26"/>
    </location>
    <ligand>
        <name>3-phosphoshikimate</name>
        <dbReference type="ChEBI" id="CHEBI:145989"/>
    </ligand>
</feature>
<dbReference type="GO" id="GO:0005737">
    <property type="term" value="C:cytoplasm"/>
    <property type="evidence" value="ECO:0007669"/>
    <property type="project" value="UniProtKB-SubCell"/>
</dbReference>
<comment type="similarity">
    <text evidence="2 7">Belongs to the EPSP synthase family.</text>
</comment>
<feature type="binding site" evidence="7">
    <location>
        <position position="413"/>
    </location>
    <ligand>
        <name>phosphoenolpyruvate</name>
        <dbReference type="ChEBI" id="CHEBI:58702"/>
    </ligand>
</feature>
<organism evidence="9 10">
    <name type="scientific">Aerococcus sanguinicola</name>
    <dbReference type="NCBI Taxonomy" id="119206"/>
    <lineage>
        <taxon>Bacteria</taxon>
        <taxon>Bacillati</taxon>
        <taxon>Bacillota</taxon>
        <taxon>Bacilli</taxon>
        <taxon>Lactobacillales</taxon>
        <taxon>Aerococcaceae</taxon>
        <taxon>Aerococcus</taxon>
    </lineage>
</organism>
<dbReference type="InterPro" id="IPR036968">
    <property type="entry name" value="Enolpyruvate_Tfrase_sf"/>
</dbReference>
<feature type="binding site" evidence="7">
    <location>
        <position position="97"/>
    </location>
    <ligand>
        <name>phosphoenolpyruvate</name>
        <dbReference type="ChEBI" id="CHEBI:58702"/>
    </ligand>
</feature>
<dbReference type="Gene3D" id="3.65.10.10">
    <property type="entry name" value="Enolpyruvate transferase domain"/>
    <property type="match status" value="2"/>
</dbReference>
<feature type="binding site" evidence="7">
    <location>
        <position position="344"/>
    </location>
    <ligand>
        <name>phosphoenolpyruvate</name>
        <dbReference type="ChEBI" id="CHEBI:58702"/>
    </ligand>
</feature>
<evidence type="ECO:0000259" key="8">
    <source>
        <dbReference type="Pfam" id="PF00275"/>
    </source>
</evidence>
<feature type="binding site" evidence="7">
    <location>
        <position position="340"/>
    </location>
    <ligand>
        <name>3-phosphoshikimate</name>
        <dbReference type="ChEBI" id="CHEBI:145989"/>
    </ligand>
</feature>
<dbReference type="SUPFAM" id="SSF55205">
    <property type="entry name" value="EPT/RTPC-like"/>
    <property type="match status" value="1"/>
</dbReference>
<keyword evidence="7" id="KW-0963">Cytoplasm</keyword>
<dbReference type="Pfam" id="PF00275">
    <property type="entry name" value="EPSP_synthase"/>
    <property type="match status" value="1"/>
</dbReference>
<comment type="caution">
    <text evidence="7">Lacks conserved residue(s) required for the propagation of feature annotation.</text>
</comment>
<feature type="binding site" evidence="7">
    <location>
        <position position="387"/>
    </location>
    <ligand>
        <name>phosphoenolpyruvate</name>
        <dbReference type="ChEBI" id="CHEBI:58702"/>
    </ligand>
</feature>
<evidence type="ECO:0000313" key="9">
    <source>
        <dbReference type="EMBL" id="KAA9301917.1"/>
    </source>
</evidence>
<dbReference type="GO" id="GO:0003866">
    <property type="term" value="F:3-phosphoshikimate 1-carboxyvinyltransferase activity"/>
    <property type="evidence" value="ECO:0007669"/>
    <property type="project" value="UniProtKB-UniRule"/>
</dbReference>
<dbReference type="Proteomes" id="UP000327148">
    <property type="component" value="Unassembled WGS sequence"/>
</dbReference>
<dbReference type="PANTHER" id="PTHR21090:SF5">
    <property type="entry name" value="PENTAFUNCTIONAL AROM POLYPEPTIDE"/>
    <property type="match status" value="1"/>
</dbReference>
<evidence type="ECO:0000256" key="7">
    <source>
        <dbReference type="HAMAP-Rule" id="MF_00210"/>
    </source>
</evidence>
<sequence length="435" mass="47362">MTDLSIEAKPLAGEVHIPPSKSLAHRAIIAAGLAQGQSQVRNVQLSDDIRATIEAMRSLGADITITEADDHRVNLEIRGGKPAEAGASRVIDANESGSTLRFMIPIASLFPGRTQFIGRGKLGSRPLDPYEAIYRDQDLFYENLSESALDLRVEGRLKPGSYQLAGNISSQFITGLLYTLPLLEGDSTLQITGPLESIGYIHLTLDILARYGIAIDYREDEQCFRIKGKQAYQAADYQVEGDYSQAAFFLCAGALGNEVTVTGLAQSSQQGDQEIIAFLEKLGAKLKLQEEGVQIQAQNLEGGCDLDGSQCPDVIPVLALTACLAKGETRIKNLARLRIKESDRLAASQEELSKLGAQIEILDDSLIIQGVDQLKGGCRVSSHKDHRMAMMLAIASTVCQEAIIIEDAESVSKSYPHFWEDFANLGGDYREWNMG</sequence>
<dbReference type="PANTHER" id="PTHR21090">
    <property type="entry name" value="AROM/DEHYDROQUINATE SYNTHASE"/>
    <property type="match status" value="1"/>
</dbReference>
<comment type="caution">
    <text evidence="9">The sequence shown here is derived from an EMBL/GenBank/DDBJ whole genome shotgun (WGS) entry which is preliminary data.</text>
</comment>
<feature type="binding site" evidence="7">
    <location>
        <position position="313"/>
    </location>
    <ligand>
        <name>3-phosphoshikimate</name>
        <dbReference type="ChEBI" id="CHEBI:145989"/>
    </ligand>
</feature>
<dbReference type="PIRSF" id="PIRSF000505">
    <property type="entry name" value="EPSPS"/>
    <property type="match status" value="1"/>
</dbReference>
<evidence type="ECO:0000313" key="10">
    <source>
        <dbReference type="Proteomes" id="UP000327148"/>
    </source>
</evidence>
<dbReference type="InterPro" id="IPR006264">
    <property type="entry name" value="EPSP_synthase"/>
</dbReference>
<evidence type="ECO:0000256" key="3">
    <source>
        <dbReference type="ARBA" id="ARBA00022605"/>
    </source>
</evidence>
<proteinExistence type="inferred from homology"/>
<dbReference type="NCBIfam" id="TIGR01356">
    <property type="entry name" value="aroA"/>
    <property type="match status" value="1"/>
</dbReference>
<feature type="binding site" evidence="7">
    <location>
        <position position="170"/>
    </location>
    <ligand>
        <name>3-phosphoshikimate</name>
        <dbReference type="ChEBI" id="CHEBI:145989"/>
    </ligand>
</feature>
<feature type="binding site" evidence="7">
    <location>
        <position position="22"/>
    </location>
    <ligand>
        <name>3-phosphoshikimate</name>
        <dbReference type="ChEBI" id="CHEBI:145989"/>
    </ligand>
</feature>
<feature type="binding site" evidence="7">
    <location>
        <position position="21"/>
    </location>
    <ligand>
        <name>3-phosphoshikimate</name>
        <dbReference type="ChEBI" id="CHEBI:145989"/>
    </ligand>
</feature>
<comment type="function">
    <text evidence="7">Catalyzes the transfer of the enolpyruvyl moiety of phosphoenolpyruvate (PEP) to the 5-hydroxyl of shikimate-3-phosphate (S3P) to produce enolpyruvyl shikimate-3-phosphate and inorganic phosphate.</text>
</comment>
<gene>
    <name evidence="7 9" type="primary">aroA</name>
    <name evidence="9" type="ORF">F6I03_01545</name>
</gene>
<dbReference type="GO" id="GO:0009073">
    <property type="term" value="P:aromatic amino acid family biosynthetic process"/>
    <property type="evidence" value="ECO:0007669"/>
    <property type="project" value="UniProtKB-KW"/>
</dbReference>
<evidence type="ECO:0000256" key="2">
    <source>
        <dbReference type="ARBA" id="ARBA00009948"/>
    </source>
</evidence>
<feature type="binding site" evidence="7">
    <location>
        <position position="125"/>
    </location>
    <ligand>
        <name>phosphoenolpyruvate</name>
        <dbReference type="ChEBI" id="CHEBI:58702"/>
    </ligand>
</feature>
<dbReference type="InterPro" id="IPR013792">
    <property type="entry name" value="RNA3'P_cycl/enolpyr_Trfase_a/b"/>
</dbReference>
<evidence type="ECO:0000256" key="1">
    <source>
        <dbReference type="ARBA" id="ARBA00004811"/>
    </source>
</evidence>
<dbReference type="GO" id="GO:0008652">
    <property type="term" value="P:amino acid biosynthetic process"/>
    <property type="evidence" value="ECO:0007669"/>
    <property type="project" value="UniProtKB-KW"/>
</dbReference>
<dbReference type="RefSeq" id="WP_070430730.1">
    <property type="nucleotide sequence ID" value="NZ_VYWO01000001.1"/>
</dbReference>
<dbReference type="CDD" id="cd01556">
    <property type="entry name" value="EPSP_synthase"/>
    <property type="match status" value="1"/>
</dbReference>
<dbReference type="EMBL" id="VYWO01000001">
    <property type="protein sequence ID" value="KAA9301917.1"/>
    <property type="molecule type" value="Genomic_DNA"/>
</dbReference>
<feature type="binding site" evidence="7">
    <location>
        <position position="21"/>
    </location>
    <ligand>
        <name>phosphoenolpyruvate</name>
        <dbReference type="ChEBI" id="CHEBI:58702"/>
    </ligand>
</feature>
<feature type="active site" description="Proton acceptor" evidence="7">
    <location>
        <position position="313"/>
    </location>
</feature>
<comment type="pathway">
    <text evidence="1 7">Metabolic intermediate biosynthesis; chorismate biosynthesis; chorismate from D-erythrose 4-phosphate and phosphoenolpyruvate: step 6/7.</text>
</comment>
<dbReference type="STRING" id="119206.AWM72_08385"/>
<feature type="binding site" evidence="7">
    <location>
        <position position="171"/>
    </location>
    <ligand>
        <name>phosphoenolpyruvate</name>
        <dbReference type="ChEBI" id="CHEBI:58702"/>
    </ligand>
</feature>
<feature type="binding site" evidence="7">
    <location>
        <position position="171"/>
    </location>
    <ligand>
        <name>3-phosphoshikimate</name>
        <dbReference type="ChEBI" id="CHEBI:145989"/>
    </ligand>
</feature>
<comment type="subcellular location">
    <subcellularLocation>
        <location evidence="7">Cytoplasm</location>
    </subcellularLocation>
</comment>
<accession>A0A5N1GLQ5</accession>
<evidence type="ECO:0000256" key="5">
    <source>
        <dbReference type="ARBA" id="ARBA00023141"/>
    </source>
</evidence>
<dbReference type="UniPathway" id="UPA00053">
    <property type="reaction ID" value="UER00089"/>
</dbReference>
<keyword evidence="4 7" id="KW-0808">Transferase</keyword>
<evidence type="ECO:0000256" key="6">
    <source>
        <dbReference type="ARBA" id="ARBA00044633"/>
    </source>
</evidence>